<proteinExistence type="predicted"/>
<sequence>MAKVRVESGQIKSAQLIGTKGNYIVAFDVDETEWNDKPLVLSSSRQPYEARVFKSSDGAIAELKRIGIKSVSIELID</sequence>
<dbReference type="OrthoDB" id="9803995at2"/>
<reference evidence="2" key="1">
    <citation type="journal article" date="2018" name="Front. Microbiol.">
        <title>Genome-Based Analysis Reveals the Taxonomy and Diversity of the Family Idiomarinaceae.</title>
        <authorList>
            <person name="Liu Y."/>
            <person name="Lai Q."/>
            <person name="Shao Z."/>
        </authorList>
    </citation>
    <scope>NUCLEOTIDE SEQUENCE [LARGE SCALE GENOMIC DNA]</scope>
    <source>
        <strain evidence="2">SW15</strain>
    </source>
</reference>
<dbReference type="EMBL" id="PIPT01000009">
    <property type="protein sequence ID" value="RUO46438.1"/>
    <property type="molecule type" value="Genomic_DNA"/>
</dbReference>
<dbReference type="Proteomes" id="UP000286678">
    <property type="component" value="Unassembled WGS sequence"/>
</dbReference>
<accession>A0A432XCF2</accession>
<comment type="caution">
    <text evidence="1">The sequence shown here is derived from an EMBL/GenBank/DDBJ whole genome shotgun (WGS) entry which is preliminary data.</text>
</comment>
<name>A0A432XCF2_9GAMM</name>
<dbReference type="AlphaFoldDB" id="A0A432XCF2"/>
<organism evidence="1 2">
    <name type="scientific">Pseudidiomarina aquimaris</name>
    <dbReference type="NCBI Taxonomy" id="641841"/>
    <lineage>
        <taxon>Bacteria</taxon>
        <taxon>Pseudomonadati</taxon>
        <taxon>Pseudomonadota</taxon>
        <taxon>Gammaproteobacteria</taxon>
        <taxon>Alteromonadales</taxon>
        <taxon>Idiomarinaceae</taxon>
        <taxon>Pseudidiomarina</taxon>
    </lineage>
</organism>
<protein>
    <submittedName>
        <fullName evidence="1">Uncharacterized protein</fullName>
    </submittedName>
</protein>
<evidence type="ECO:0000313" key="1">
    <source>
        <dbReference type="EMBL" id="RUO46438.1"/>
    </source>
</evidence>
<evidence type="ECO:0000313" key="2">
    <source>
        <dbReference type="Proteomes" id="UP000286678"/>
    </source>
</evidence>
<gene>
    <name evidence="1" type="ORF">CWE21_11095</name>
</gene>
<keyword evidence="2" id="KW-1185">Reference proteome</keyword>